<sequence length="61" mass="7005">MFSTNGPLDANTKQPLFSFGVITDIQYADIPDGFSFFGVPRFYRHSFQVLQRAVCKWNSLK</sequence>
<dbReference type="Proteomes" id="UP000636800">
    <property type="component" value="Chromosome 10"/>
</dbReference>
<protein>
    <submittedName>
        <fullName evidence="1">Uncharacterized protein</fullName>
    </submittedName>
</protein>
<keyword evidence="2" id="KW-1185">Reference proteome</keyword>
<dbReference type="GO" id="GO:0047734">
    <property type="term" value="F:CDP-glycerol diphosphatase activity"/>
    <property type="evidence" value="ECO:0007669"/>
    <property type="project" value="TreeGrafter"/>
</dbReference>
<dbReference type="EMBL" id="JADCNL010000010">
    <property type="protein sequence ID" value="KAG0464184.1"/>
    <property type="molecule type" value="Genomic_DNA"/>
</dbReference>
<feature type="non-terminal residue" evidence="1">
    <location>
        <position position="61"/>
    </location>
</feature>
<evidence type="ECO:0000313" key="2">
    <source>
        <dbReference type="Proteomes" id="UP000636800"/>
    </source>
</evidence>
<dbReference type="AlphaFoldDB" id="A0A835UIB0"/>
<dbReference type="InterPro" id="IPR029052">
    <property type="entry name" value="Metallo-depent_PP-like"/>
</dbReference>
<organism evidence="1 2">
    <name type="scientific">Vanilla planifolia</name>
    <name type="common">Vanilla</name>
    <dbReference type="NCBI Taxonomy" id="51239"/>
    <lineage>
        <taxon>Eukaryota</taxon>
        <taxon>Viridiplantae</taxon>
        <taxon>Streptophyta</taxon>
        <taxon>Embryophyta</taxon>
        <taxon>Tracheophyta</taxon>
        <taxon>Spermatophyta</taxon>
        <taxon>Magnoliopsida</taxon>
        <taxon>Liliopsida</taxon>
        <taxon>Asparagales</taxon>
        <taxon>Orchidaceae</taxon>
        <taxon>Vanilloideae</taxon>
        <taxon>Vanilleae</taxon>
        <taxon>Vanilla</taxon>
    </lineage>
</organism>
<gene>
    <name evidence="1" type="ORF">HPP92_020253</name>
</gene>
<dbReference type="GO" id="GO:0047631">
    <property type="term" value="F:ADP-ribose diphosphatase activity"/>
    <property type="evidence" value="ECO:0007669"/>
    <property type="project" value="TreeGrafter"/>
</dbReference>
<evidence type="ECO:0000313" key="1">
    <source>
        <dbReference type="EMBL" id="KAG0464184.1"/>
    </source>
</evidence>
<comment type="caution">
    <text evidence="1">The sequence shown here is derived from an EMBL/GenBank/DDBJ whole genome shotgun (WGS) entry which is preliminary data.</text>
</comment>
<dbReference type="Gene3D" id="3.60.21.10">
    <property type="match status" value="1"/>
</dbReference>
<accession>A0A835UIB0</accession>
<dbReference type="GO" id="GO:0030145">
    <property type="term" value="F:manganese ion binding"/>
    <property type="evidence" value="ECO:0007669"/>
    <property type="project" value="TreeGrafter"/>
</dbReference>
<dbReference type="PANTHER" id="PTHR16509:SF1">
    <property type="entry name" value="MANGANESE-DEPENDENT ADP-RIBOSE_CDP-ALCOHOL DIPHOSPHATASE"/>
    <property type="match status" value="1"/>
</dbReference>
<dbReference type="PANTHER" id="PTHR16509">
    <property type="match status" value="1"/>
</dbReference>
<proteinExistence type="predicted"/>
<dbReference type="OrthoDB" id="197068at2759"/>
<dbReference type="GO" id="GO:0008663">
    <property type="term" value="F:2',3'-cyclic-nucleotide 2'-phosphodiesterase activity"/>
    <property type="evidence" value="ECO:0007669"/>
    <property type="project" value="TreeGrafter"/>
</dbReference>
<name>A0A835UIB0_VANPL</name>
<reference evidence="1 2" key="1">
    <citation type="journal article" date="2020" name="Nat. Food">
        <title>A phased Vanilla planifolia genome enables genetic improvement of flavour and production.</title>
        <authorList>
            <person name="Hasing T."/>
            <person name="Tang H."/>
            <person name="Brym M."/>
            <person name="Khazi F."/>
            <person name="Huang T."/>
            <person name="Chambers A.H."/>
        </authorList>
    </citation>
    <scope>NUCLEOTIDE SEQUENCE [LARGE SCALE GENOMIC DNA]</scope>
    <source>
        <tissue evidence="1">Leaf</tissue>
    </source>
</reference>